<feature type="domain" description="Excalibur calcium-binding" evidence="1">
    <location>
        <begin position="88"/>
        <end position="122"/>
    </location>
</feature>
<proteinExistence type="predicted"/>
<dbReference type="EMBL" id="BMZR01000001">
    <property type="protein sequence ID" value="GHD28069.1"/>
    <property type="molecule type" value="Genomic_DNA"/>
</dbReference>
<comment type="caution">
    <text evidence="2">The sequence shown here is derived from an EMBL/GenBank/DDBJ whole genome shotgun (WGS) entry which is preliminary data.</text>
</comment>
<protein>
    <recommendedName>
        <fullName evidence="1">Excalibur calcium-binding domain-containing protein</fullName>
    </recommendedName>
</protein>
<dbReference type="Pfam" id="PF05901">
    <property type="entry name" value="Excalibur"/>
    <property type="match status" value="1"/>
</dbReference>
<keyword evidence="3" id="KW-1185">Reference proteome</keyword>
<reference evidence="3" key="1">
    <citation type="journal article" date="2019" name="Int. J. Syst. Evol. Microbiol.">
        <title>The Global Catalogue of Microorganisms (GCM) 10K type strain sequencing project: providing services to taxonomists for standard genome sequencing and annotation.</title>
        <authorList>
            <consortium name="The Broad Institute Genomics Platform"/>
            <consortium name="The Broad Institute Genome Sequencing Center for Infectious Disease"/>
            <person name="Wu L."/>
            <person name="Ma J."/>
        </authorList>
    </citation>
    <scope>NUCLEOTIDE SEQUENCE [LARGE SCALE GENOMIC DNA]</scope>
    <source>
        <strain evidence="3">KCTC 42280</strain>
    </source>
</reference>
<organism evidence="2 3">
    <name type="scientific">Psychrobacter glaciei</name>
    <dbReference type="NCBI Taxonomy" id="619771"/>
    <lineage>
        <taxon>Bacteria</taxon>
        <taxon>Pseudomonadati</taxon>
        <taxon>Pseudomonadota</taxon>
        <taxon>Gammaproteobacteria</taxon>
        <taxon>Moraxellales</taxon>
        <taxon>Moraxellaceae</taxon>
        <taxon>Psychrobacter</taxon>
    </lineage>
</organism>
<dbReference type="InterPro" id="IPR008613">
    <property type="entry name" value="Excalibur_Ca-bd_domain"/>
</dbReference>
<name>A0ABQ3GQQ1_9GAMM</name>
<sequence length="127" mass="13784">MIKKILITVILLVLALVGYRILQPKDAMNTPTPEVMADRSANGAFTSTDFDDIPPTYVDLEATSSSVSVVNPVLAPQTAVASFSCDGRKHCSQMTSCAEATYFSNHCPNTKMDGNHDGIPCEKQWCK</sequence>
<evidence type="ECO:0000313" key="2">
    <source>
        <dbReference type="EMBL" id="GHD28069.1"/>
    </source>
</evidence>
<accession>A0ABQ3GQQ1</accession>
<evidence type="ECO:0000259" key="1">
    <source>
        <dbReference type="Pfam" id="PF05901"/>
    </source>
</evidence>
<gene>
    <name evidence="2" type="ORF">GCM10016272_06970</name>
</gene>
<evidence type="ECO:0000313" key="3">
    <source>
        <dbReference type="Proteomes" id="UP000610203"/>
    </source>
</evidence>
<dbReference type="Proteomes" id="UP000610203">
    <property type="component" value="Unassembled WGS sequence"/>
</dbReference>